<dbReference type="WBParaSite" id="TCLT_0000670401-mRNA-1">
    <property type="protein sequence ID" value="TCLT_0000670401-mRNA-1"/>
    <property type="gene ID" value="TCLT_0000670401"/>
</dbReference>
<feature type="chain" id="PRO_5043126538" evidence="2">
    <location>
        <begin position="17"/>
        <end position="242"/>
    </location>
</feature>
<gene>
    <name evidence="3" type="ORF">TCLT_LOCUS6693</name>
</gene>
<keyword evidence="4" id="KW-1185">Reference proteome</keyword>
<dbReference type="EMBL" id="UYYF01004436">
    <property type="protein sequence ID" value="VDN04068.1"/>
    <property type="molecule type" value="Genomic_DNA"/>
</dbReference>
<proteinExistence type="predicted"/>
<evidence type="ECO:0000256" key="1">
    <source>
        <dbReference type="ARBA" id="ARBA00022729"/>
    </source>
</evidence>
<dbReference type="AlphaFoldDB" id="A0A0N5D1H8"/>
<dbReference type="OMA" id="VNQCPCA"/>
<name>A0A0N5D1H8_THECL</name>
<evidence type="ECO:0000313" key="4">
    <source>
        <dbReference type="Proteomes" id="UP000276776"/>
    </source>
</evidence>
<accession>A0A0N5D1H8</accession>
<dbReference type="InterPro" id="IPR036846">
    <property type="entry name" value="GM2-AP_sf"/>
</dbReference>
<evidence type="ECO:0000313" key="5">
    <source>
        <dbReference type="WBParaSite" id="TCLT_0000670401-mRNA-1"/>
    </source>
</evidence>
<evidence type="ECO:0000313" key="3">
    <source>
        <dbReference type="EMBL" id="VDN04068.1"/>
    </source>
</evidence>
<dbReference type="OrthoDB" id="5802052at2759"/>
<protein>
    <submittedName>
        <fullName evidence="3 5">Uncharacterized protein</fullName>
    </submittedName>
</protein>
<dbReference type="SUPFAM" id="SSF63707">
    <property type="entry name" value="Ganglioside M2 (gm2) activator"/>
    <property type="match status" value="1"/>
</dbReference>
<evidence type="ECO:0000256" key="2">
    <source>
        <dbReference type="SAM" id="SignalP"/>
    </source>
</evidence>
<sequence>MRLLVLTVLCTQKLMSFCDIFIYLSRRGIDPSKYRPAIRFSPDQIMLTPRNPIVPGCIKIKAVGVEVVRPVENLVAEIEMRIGGTPDPNHTALPCSKKVDEKVNQCPCAKLENTCVFCDFCKQMRNQTTRFTLSQSRTMRKRIDDECKCEVMQPGFYDIETEMCTPELDDVKDYIPSEIQRNIVEKRPISMFITIYLMDLEQHRKESYISEFGKALLRRRMAQSTMACFLLGIDVKIDALTF</sequence>
<organism evidence="5">
    <name type="scientific">Thelazia callipaeda</name>
    <name type="common">Oriental eyeworm</name>
    <name type="synonym">Parasitic nematode</name>
    <dbReference type="NCBI Taxonomy" id="103827"/>
    <lineage>
        <taxon>Eukaryota</taxon>
        <taxon>Metazoa</taxon>
        <taxon>Ecdysozoa</taxon>
        <taxon>Nematoda</taxon>
        <taxon>Chromadorea</taxon>
        <taxon>Rhabditida</taxon>
        <taxon>Spirurina</taxon>
        <taxon>Spiruromorpha</taxon>
        <taxon>Thelazioidea</taxon>
        <taxon>Thelaziidae</taxon>
        <taxon>Thelazia</taxon>
    </lineage>
</organism>
<dbReference type="STRING" id="103827.A0A0N5D1H8"/>
<dbReference type="Proteomes" id="UP000276776">
    <property type="component" value="Unassembled WGS sequence"/>
</dbReference>
<reference evidence="3 4" key="2">
    <citation type="submission" date="2018-11" db="EMBL/GenBank/DDBJ databases">
        <authorList>
            <consortium name="Pathogen Informatics"/>
        </authorList>
    </citation>
    <scope>NUCLEOTIDE SEQUENCE [LARGE SCALE GENOMIC DNA]</scope>
</reference>
<reference evidence="5" key="1">
    <citation type="submission" date="2017-02" db="UniProtKB">
        <authorList>
            <consortium name="WormBaseParasite"/>
        </authorList>
    </citation>
    <scope>IDENTIFICATION</scope>
</reference>
<keyword evidence="1 2" id="KW-0732">Signal</keyword>
<feature type="signal peptide" evidence="2">
    <location>
        <begin position="1"/>
        <end position="16"/>
    </location>
</feature>